<evidence type="ECO:0000313" key="8">
    <source>
        <dbReference type="Proteomes" id="UP001179121"/>
    </source>
</evidence>
<reference evidence="7" key="1">
    <citation type="submission" date="2022-10" db="EMBL/GenBank/DDBJ databases">
        <authorList>
            <person name="Koch H."/>
        </authorList>
    </citation>
    <scope>NUCLEOTIDE SEQUENCE</scope>
    <source>
        <strain evidence="7">DNF</strain>
    </source>
</reference>
<dbReference type="EMBL" id="OX365700">
    <property type="protein sequence ID" value="CAI4031368.1"/>
    <property type="molecule type" value="Genomic_DNA"/>
</dbReference>
<feature type="transmembrane region" description="Helical" evidence="5">
    <location>
        <begin position="71"/>
        <end position="93"/>
    </location>
</feature>
<gene>
    <name evidence="7" type="ORF">DNFV4_01790</name>
</gene>
<name>A0AA86MYM6_9BACT</name>
<keyword evidence="2 5" id="KW-0812">Transmembrane</keyword>
<feature type="transmembrane region" description="Helical" evidence="5">
    <location>
        <begin position="7"/>
        <end position="25"/>
    </location>
</feature>
<sequence>MKRLMQYGAYPVVMTVCVAFHFVLIDRDVGSLMAAYVPVTLGALLVTLLELYLPYRRAWRPSPGEVAHDSLFLTTVQVLLPKCLSFAAVLVIFHWLQGETWSLRAWWPSYWPVGWQAWWMVVLADGMRYWLHRLSHEWEPFWRFHAVHHAPHKLYWLNVGRFHPIDKALQFLFDSVPFIVLGVGEDVLSLYFVGYAVNGFFQHCNIDVRLGLLNYLISGPELHRWHHSMVKDESNRNYGNNLIIWDLVFGSRYLPADQEVETLGLVNRRYPEGFMDQMAAPFTRHLDQRAA</sequence>
<dbReference type="GO" id="GO:0005506">
    <property type="term" value="F:iron ion binding"/>
    <property type="evidence" value="ECO:0007669"/>
    <property type="project" value="InterPro"/>
</dbReference>
<protein>
    <submittedName>
        <fullName evidence="7">Sterol desaturase family protein</fullName>
    </submittedName>
</protein>
<dbReference type="GO" id="GO:0016020">
    <property type="term" value="C:membrane"/>
    <property type="evidence" value="ECO:0007669"/>
    <property type="project" value="UniProtKB-SubCell"/>
</dbReference>
<feature type="transmembrane region" description="Helical" evidence="5">
    <location>
        <begin position="31"/>
        <end position="51"/>
    </location>
</feature>
<evidence type="ECO:0000256" key="5">
    <source>
        <dbReference type="SAM" id="Phobius"/>
    </source>
</evidence>
<proteinExistence type="predicted"/>
<dbReference type="GO" id="GO:0016491">
    <property type="term" value="F:oxidoreductase activity"/>
    <property type="evidence" value="ECO:0007669"/>
    <property type="project" value="InterPro"/>
</dbReference>
<evidence type="ECO:0000256" key="2">
    <source>
        <dbReference type="ARBA" id="ARBA00022692"/>
    </source>
</evidence>
<dbReference type="GO" id="GO:0008610">
    <property type="term" value="P:lipid biosynthetic process"/>
    <property type="evidence" value="ECO:0007669"/>
    <property type="project" value="InterPro"/>
</dbReference>
<keyword evidence="3 5" id="KW-1133">Transmembrane helix</keyword>
<evidence type="ECO:0000313" key="7">
    <source>
        <dbReference type="EMBL" id="CAI4031368.1"/>
    </source>
</evidence>
<dbReference type="RefSeq" id="WP_289268293.1">
    <property type="nucleotide sequence ID" value="NZ_OX365700.1"/>
</dbReference>
<dbReference type="InterPro" id="IPR006694">
    <property type="entry name" value="Fatty_acid_hydroxylase"/>
</dbReference>
<dbReference type="InterPro" id="IPR050307">
    <property type="entry name" value="Sterol_Desaturase_Related"/>
</dbReference>
<organism evidence="7 8">
    <name type="scientific">Nitrospira tepida</name>
    <dbReference type="NCBI Taxonomy" id="2973512"/>
    <lineage>
        <taxon>Bacteria</taxon>
        <taxon>Pseudomonadati</taxon>
        <taxon>Nitrospirota</taxon>
        <taxon>Nitrospiria</taxon>
        <taxon>Nitrospirales</taxon>
        <taxon>Nitrospiraceae</taxon>
        <taxon>Nitrospira</taxon>
    </lineage>
</organism>
<dbReference type="Pfam" id="PF04116">
    <property type="entry name" value="FA_hydroxylase"/>
    <property type="match status" value="1"/>
</dbReference>
<evidence type="ECO:0000256" key="3">
    <source>
        <dbReference type="ARBA" id="ARBA00022989"/>
    </source>
</evidence>
<dbReference type="KEGG" id="nti:DNFV4_01790"/>
<comment type="subcellular location">
    <subcellularLocation>
        <location evidence="1">Membrane</location>
    </subcellularLocation>
</comment>
<dbReference type="AlphaFoldDB" id="A0AA86MYM6"/>
<dbReference type="Proteomes" id="UP001179121">
    <property type="component" value="Chromosome"/>
</dbReference>
<keyword evidence="8" id="KW-1185">Reference proteome</keyword>
<evidence type="ECO:0000256" key="4">
    <source>
        <dbReference type="ARBA" id="ARBA00023136"/>
    </source>
</evidence>
<evidence type="ECO:0000259" key="6">
    <source>
        <dbReference type="Pfam" id="PF04116"/>
    </source>
</evidence>
<feature type="domain" description="Fatty acid hydroxylase" evidence="6">
    <location>
        <begin position="120"/>
        <end position="251"/>
    </location>
</feature>
<keyword evidence="4 5" id="KW-0472">Membrane</keyword>
<evidence type="ECO:0000256" key="1">
    <source>
        <dbReference type="ARBA" id="ARBA00004370"/>
    </source>
</evidence>
<dbReference type="PANTHER" id="PTHR11863">
    <property type="entry name" value="STEROL DESATURASE"/>
    <property type="match status" value="1"/>
</dbReference>
<accession>A0AA86MYM6</accession>